<proteinExistence type="predicted"/>
<gene>
    <name evidence="1" type="ORF">MSG28_002334</name>
</gene>
<organism evidence="1 2">
    <name type="scientific">Choristoneura fumiferana</name>
    <name type="common">Spruce budworm moth</name>
    <name type="synonym">Archips fumiferana</name>
    <dbReference type="NCBI Taxonomy" id="7141"/>
    <lineage>
        <taxon>Eukaryota</taxon>
        <taxon>Metazoa</taxon>
        <taxon>Ecdysozoa</taxon>
        <taxon>Arthropoda</taxon>
        <taxon>Hexapoda</taxon>
        <taxon>Insecta</taxon>
        <taxon>Pterygota</taxon>
        <taxon>Neoptera</taxon>
        <taxon>Endopterygota</taxon>
        <taxon>Lepidoptera</taxon>
        <taxon>Glossata</taxon>
        <taxon>Ditrysia</taxon>
        <taxon>Tortricoidea</taxon>
        <taxon>Tortricidae</taxon>
        <taxon>Tortricinae</taxon>
        <taxon>Choristoneura</taxon>
    </lineage>
</organism>
<name>A0ACC0JVC2_CHOFU</name>
<evidence type="ECO:0000313" key="2">
    <source>
        <dbReference type="Proteomes" id="UP001064048"/>
    </source>
</evidence>
<comment type="caution">
    <text evidence="1">The sequence shown here is derived from an EMBL/GenBank/DDBJ whole genome shotgun (WGS) entry which is preliminary data.</text>
</comment>
<dbReference type="Proteomes" id="UP001064048">
    <property type="component" value="Chromosome 3"/>
</dbReference>
<evidence type="ECO:0000313" key="1">
    <source>
        <dbReference type="EMBL" id="KAI8428040.1"/>
    </source>
</evidence>
<dbReference type="EMBL" id="CM046103">
    <property type="protein sequence ID" value="KAI8428040.1"/>
    <property type="molecule type" value="Genomic_DNA"/>
</dbReference>
<protein>
    <submittedName>
        <fullName evidence="1">Uncharacterized protein</fullName>
    </submittedName>
</protein>
<keyword evidence="2" id="KW-1185">Reference proteome</keyword>
<accession>A0ACC0JVC2</accession>
<reference evidence="1 2" key="1">
    <citation type="journal article" date="2022" name="Genome Biol. Evol.">
        <title>The Spruce Budworm Genome: Reconstructing the Evolutionary History of Antifreeze Proteins.</title>
        <authorList>
            <person name="Beliveau C."/>
            <person name="Gagne P."/>
            <person name="Picq S."/>
            <person name="Vernygora O."/>
            <person name="Keeling C.I."/>
            <person name="Pinkney K."/>
            <person name="Doucet D."/>
            <person name="Wen F."/>
            <person name="Johnston J.S."/>
            <person name="Maaroufi H."/>
            <person name="Boyle B."/>
            <person name="Laroche J."/>
            <person name="Dewar K."/>
            <person name="Juretic N."/>
            <person name="Blackburn G."/>
            <person name="Nisole A."/>
            <person name="Brunet B."/>
            <person name="Brandao M."/>
            <person name="Lumley L."/>
            <person name="Duan J."/>
            <person name="Quan G."/>
            <person name="Lucarotti C.J."/>
            <person name="Roe A.D."/>
            <person name="Sperling F.A.H."/>
            <person name="Levesque R.C."/>
            <person name="Cusson M."/>
        </authorList>
    </citation>
    <scope>NUCLEOTIDE SEQUENCE [LARGE SCALE GENOMIC DNA]</scope>
    <source>
        <strain evidence="1">Glfc:IPQL:Cfum</strain>
    </source>
</reference>
<sequence length="155" mass="17599">MPSPSQTEWDTTAVLGVLVAFVLPLSLLLPDFSVWDVVPKVRVTRLHILSQHFTWAQMNAAAVTALVLLFCFYLELRRRRLDELVDSVMSVSQATDTAMEMEKDRQTAALRACVELLDSSATHYENLVLLRDELRVRDFMVKQHPPTIEISSSNI</sequence>